<dbReference type="GO" id="GO:0046872">
    <property type="term" value="F:metal ion binding"/>
    <property type="evidence" value="ECO:0007669"/>
    <property type="project" value="UniProtKB-KW"/>
</dbReference>
<accession>W4LR72</accession>
<feature type="non-terminal residue" evidence="5">
    <location>
        <position position="1"/>
    </location>
</feature>
<comment type="caution">
    <text evidence="5">The sequence shown here is derived from an EMBL/GenBank/DDBJ whole genome shotgun (WGS) entry which is preliminary data.</text>
</comment>
<sequence length="241" mass="25912">GGKVKTNKILAKMREGQRAYGYSLNFPSPTVIELMGQADFDYVWLDGEHGPFTPETIEELCRVADLAGVTPIARVPDISSATILRFLDRGIMGIQGPHIRTGEEAQALADACRFAPIGKRSFGYGLRSVPPSTSAPEFMAQLNAEVLVIAMIEDVEAIDHLPDLLRVDGIDMFTVGNFDLSQSMGVPGESTHPDVLNAVAEVEKQVHAAGRNMVSDVMLATSASGLLLEGARAFLNQNKTA</sequence>
<evidence type="ECO:0000259" key="4">
    <source>
        <dbReference type="Pfam" id="PF03328"/>
    </source>
</evidence>
<dbReference type="SUPFAM" id="SSF51621">
    <property type="entry name" value="Phosphoenolpyruvate/pyruvate domain"/>
    <property type="match status" value="1"/>
</dbReference>
<keyword evidence="2" id="KW-0479">Metal-binding</keyword>
<dbReference type="Pfam" id="PF03328">
    <property type="entry name" value="HpcH_HpaI"/>
    <property type="match status" value="1"/>
</dbReference>
<dbReference type="InterPro" id="IPR015813">
    <property type="entry name" value="Pyrv/PenolPyrv_kinase-like_dom"/>
</dbReference>
<dbReference type="InterPro" id="IPR040442">
    <property type="entry name" value="Pyrv_kinase-like_dom_sf"/>
</dbReference>
<keyword evidence="3" id="KW-0456">Lyase</keyword>
<evidence type="ECO:0000256" key="3">
    <source>
        <dbReference type="ARBA" id="ARBA00023239"/>
    </source>
</evidence>
<evidence type="ECO:0000256" key="1">
    <source>
        <dbReference type="ARBA" id="ARBA00005568"/>
    </source>
</evidence>
<evidence type="ECO:0000313" key="5">
    <source>
        <dbReference type="EMBL" id="ETX00365.1"/>
    </source>
</evidence>
<dbReference type="HOGENOM" id="CLU_1149251_0_0_7"/>
<dbReference type="InterPro" id="IPR050251">
    <property type="entry name" value="HpcH-HpaI_aldolase"/>
</dbReference>
<gene>
    <name evidence="5" type="ORF">ETSY2_39250</name>
</gene>
<reference evidence="5 6" key="1">
    <citation type="journal article" date="2014" name="Nature">
        <title>An environmental bacterial taxon with a large and distinct metabolic repertoire.</title>
        <authorList>
            <person name="Wilson M.C."/>
            <person name="Mori T."/>
            <person name="Ruckert C."/>
            <person name="Uria A.R."/>
            <person name="Helf M.J."/>
            <person name="Takada K."/>
            <person name="Gernert C."/>
            <person name="Steffens U.A."/>
            <person name="Heycke N."/>
            <person name="Schmitt S."/>
            <person name="Rinke C."/>
            <person name="Helfrich E.J."/>
            <person name="Brachmann A.O."/>
            <person name="Gurgui C."/>
            <person name="Wakimoto T."/>
            <person name="Kracht M."/>
            <person name="Crusemann M."/>
            <person name="Hentschel U."/>
            <person name="Abe I."/>
            <person name="Matsunaga S."/>
            <person name="Kalinowski J."/>
            <person name="Takeyama H."/>
            <person name="Piel J."/>
        </authorList>
    </citation>
    <scope>NUCLEOTIDE SEQUENCE [LARGE SCALE GENOMIC DNA]</scope>
    <source>
        <strain evidence="6">TSY2</strain>
    </source>
</reference>
<dbReference type="InterPro" id="IPR005000">
    <property type="entry name" value="Aldolase/citrate-lyase_domain"/>
</dbReference>
<dbReference type="GO" id="GO:0016832">
    <property type="term" value="F:aldehyde-lyase activity"/>
    <property type="evidence" value="ECO:0007669"/>
    <property type="project" value="TreeGrafter"/>
</dbReference>
<evidence type="ECO:0000313" key="6">
    <source>
        <dbReference type="Proteomes" id="UP000019140"/>
    </source>
</evidence>
<dbReference type="GO" id="GO:0005737">
    <property type="term" value="C:cytoplasm"/>
    <property type="evidence" value="ECO:0007669"/>
    <property type="project" value="TreeGrafter"/>
</dbReference>
<evidence type="ECO:0000256" key="2">
    <source>
        <dbReference type="ARBA" id="ARBA00022723"/>
    </source>
</evidence>
<name>W4LR72_9BACT</name>
<dbReference type="PANTHER" id="PTHR30502:SF0">
    <property type="entry name" value="PHOSPHOENOLPYRUVATE CARBOXYLASE FAMILY PROTEIN"/>
    <property type="match status" value="1"/>
</dbReference>
<dbReference type="EMBL" id="AZHX01001737">
    <property type="protein sequence ID" value="ETX00365.1"/>
    <property type="molecule type" value="Genomic_DNA"/>
</dbReference>
<protein>
    <recommendedName>
        <fullName evidence="4">HpcH/HpaI aldolase/citrate lyase domain-containing protein</fullName>
    </recommendedName>
</protein>
<keyword evidence="6" id="KW-1185">Reference proteome</keyword>
<proteinExistence type="inferred from homology"/>
<feature type="domain" description="HpcH/HpaI aldolase/citrate lyase" evidence="4">
    <location>
        <begin position="28"/>
        <end position="234"/>
    </location>
</feature>
<organism evidence="5 6">
    <name type="scientific">Candidatus Entotheonella gemina</name>
    <dbReference type="NCBI Taxonomy" id="1429439"/>
    <lineage>
        <taxon>Bacteria</taxon>
        <taxon>Pseudomonadati</taxon>
        <taxon>Nitrospinota/Tectimicrobiota group</taxon>
        <taxon>Candidatus Tectimicrobiota</taxon>
        <taxon>Candidatus Entotheonellia</taxon>
        <taxon>Candidatus Entotheonellales</taxon>
        <taxon>Candidatus Entotheonellaceae</taxon>
        <taxon>Candidatus Entotheonella</taxon>
    </lineage>
</organism>
<dbReference type="AlphaFoldDB" id="W4LR72"/>
<dbReference type="PANTHER" id="PTHR30502">
    <property type="entry name" value="2-KETO-3-DEOXY-L-RHAMNONATE ALDOLASE"/>
    <property type="match status" value="1"/>
</dbReference>
<dbReference type="Gene3D" id="3.20.20.60">
    <property type="entry name" value="Phosphoenolpyruvate-binding domains"/>
    <property type="match status" value="1"/>
</dbReference>
<dbReference type="Proteomes" id="UP000019140">
    <property type="component" value="Unassembled WGS sequence"/>
</dbReference>
<comment type="similarity">
    <text evidence="1">Belongs to the HpcH/HpaI aldolase family.</text>
</comment>